<accession>A0A1A7C1M2</accession>
<comment type="caution">
    <text evidence="3">The sequence shown here is derived from an EMBL/GenBank/DDBJ whole genome shotgun (WGS) entry which is preliminary data.</text>
</comment>
<feature type="domain" description="Coenzyme Q-binding protein COQ10 START" evidence="2">
    <location>
        <begin position="42"/>
        <end position="160"/>
    </location>
</feature>
<dbReference type="OrthoDB" id="3695445at2"/>
<dbReference type="Pfam" id="PF03364">
    <property type="entry name" value="Polyketide_cyc"/>
    <property type="match status" value="1"/>
</dbReference>
<dbReference type="Gene3D" id="3.30.530.20">
    <property type="match status" value="1"/>
</dbReference>
<evidence type="ECO:0000313" key="4">
    <source>
        <dbReference type="Proteomes" id="UP000092713"/>
    </source>
</evidence>
<protein>
    <submittedName>
        <fullName evidence="3">Polyketide cyclase / dehydrase and lipid transport</fullName>
    </submittedName>
</protein>
<dbReference type="InterPro" id="IPR023393">
    <property type="entry name" value="START-like_dom_sf"/>
</dbReference>
<dbReference type="EMBL" id="LOCQ01000058">
    <property type="protein sequence ID" value="OBV38218.1"/>
    <property type="molecule type" value="Genomic_DNA"/>
</dbReference>
<reference evidence="3 4" key="1">
    <citation type="submission" date="2016-04" db="EMBL/GenBank/DDBJ databases">
        <title>Draft genome sequence of Janthinobacterium psychrotolerans sp. nov., isolated from freshwater sediments in Denmark.</title>
        <authorList>
            <person name="Gong X."/>
            <person name="Skrivergaard S."/>
            <person name="Korsgaard B.S."/>
            <person name="Schreiber L."/>
            <person name="Marshall I.P."/>
            <person name="Finster K."/>
            <person name="Schramm A."/>
        </authorList>
    </citation>
    <scope>NUCLEOTIDE SEQUENCE [LARGE SCALE GENOMIC DNA]</scope>
    <source>
        <strain evidence="3 4">S3-2</strain>
    </source>
</reference>
<dbReference type="CDD" id="cd07817">
    <property type="entry name" value="SRPBCC_8"/>
    <property type="match status" value="1"/>
</dbReference>
<gene>
    <name evidence="3" type="ORF">ASR47_1005172</name>
</gene>
<dbReference type="InterPro" id="IPR047137">
    <property type="entry name" value="ORF3"/>
</dbReference>
<evidence type="ECO:0000256" key="1">
    <source>
        <dbReference type="ARBA" id="ARBA00008918"/>
    </source>
</evidence>
<dbReference type="PATRIC" id="fig|1747903.4.peg.1760"/>
<organism evidence="3 4">
    <name type="scientific">Janthinobacterium psychrotolerans</name>
    <dbReference type="NCBI Taxonomy" id="1747903"/>
    <lineage>
        <taxon>Bacteria</taxon>
        <taxon>Pseudomonadati</taxon>
        <taxon>Pseudomonadota</taxon>
        <taxon>Betaproteobacteria</taxon>
        <taxon>Burkholderiales</taxon>
        <taxon>Oxalobacteraceae</taxon>
        <taxon>Janthinobacterium</taxon>
    </lineage>
</organism>
<dbReference type="PANTHER" id="PTHR33824">
    <property type="entry name" value="POLYKETIDE CYCLASE/DEHYDRASE AND LIPID TRANSPORT SUPERFAMILY PROTEIN"/>
    <property type="match status" value="1"/>
</dbReference>
<proteinExistence type="inferred from homology"/>
<evidence type="ECO:0000259" key="2">
    <source>
        <dbReference type="Pfam" id="PF03364"/>
    </source>
</evidence>
<sequence>MLNRIVTVAALAAGGILLSQQLKKTQRRGASGNSSVEESIEVNLPVSTAYNQWTQFEDFPQFMESVHEVRQLDDKRLHWRADVAGKEKQWDAEITEQVPDKRIAWRSVNGVRNNGEVRFEKISDTATRIILTMDYQPEGMVEQLGDALGAVRLEARGNLQRFKELLESRGKESGAWRGSIAQH</sequence>
<name>A0A1A7C1M2_9BURK</name>
<dbReference type="SUPFAM" id="SSF55961">
    <property type="entry name" value="Bet v1-like"/>
    <property type="match status" value="1"/>
</dbReference>
<dbReference type="STRING" id="1747903.ASR47_1005172"/>
<dbReference type="AlphaFoldDB" id="A0A1A7C1M2"/>
<keyword evidence="4" id="KW-1185">Reference proteome</keyword>
<dbReference type="PANTHER" id="PTHR33824:SF7">
    <property type="entry name" value="POLYKETIDE CYCLASE_DEHYDRASE AND LIPID TRANSPORT SUPERFAMILY PROTEIN"/>
    <property type="match status" value="1"/>
</dbReference>
<dbReference type="InterPro" id="IPR005031">
    <property type="entry name" value="COQ10_START"/>
</dbReference>
<evidence type="ECO:0000313" key="3">
    <source>
        <dbReference type="EMBL" id="OBV38218.1"/>
    </source>
</evidence>
<comment type="similarity">
    <text evidence="1">Belongs to the ribosome association toxin RatA family.</text>
</comment>
<dbReference type="Proteomes" id="UP000092713">
    <property type="component" value="Unassembled WGS sequence"/>
</dbReference>
<dbReference type="RefSeq" id="WP_065309086.1">
    <property type="nucleotide sequence ID" value="NZ_LOCQ01000058.1"/>
</dbReference>